<dbReference type="SMART" id="SM00355">
    <property type="entry name" value="ZnF_C2H2"/>
    <property type="match status" value="8"/>
</dbReference>
<comment type="caution">
    <text evidence="3">The sequence shown here is derived from an EMBL/GenBank/DDBJ whole genome shotgun (WGS) entry which is preliminary data.</text>
</comment>
<dbReference type="PROSITE" id="PS00028">
    <property type="entry name" value="ZINC_FINGER_C2H2_1"/>
    <property type="match status" value="1"/>
</dbReference>
<dbReference type="AlphaFoldDB" id="A0A9P0TN47"/>
<dbReference type="EMBL" id="CALOZG010000042">
    <property type="protein sequence ID" value="CAH4035286.1"/>
    <property type="molecule type" value="Genomic_DNA"/>
</dbReference>
<dbReference type="Proteomes" id="UP001152562">
    <property type="component" value="Unassembled WGS sequence"/>
</dbReference>
<dbReference type="GO" id="GO:0008270">
    <property type="term" value="F:zinc ion binding"/>
    <property type="evidence" value="ECO:0007669"/>
    <property type="project" value="InterPro"/>
</dbReference>
<organism evidence="3 4">
    <name type="scientific">Pieris brassicae</name>
    <name type="common">White butterfly</name>
    <name type="synonym">Large white butterfly</name>
    <dbReference type="NCBI Taxonomy" id="7116"/>
    <lineage>
        <taxon>Eukaryota</taxon>
        <taxon>Metazoa</taxon>
        <taxon>Ecdysozoa</taxon>
        <taxon>Arthropoda</taxon>
        <taxon>Hexapoda</taxon>
        <taxon>Insecta</taxon>
        <taxon>Pterygota</taxon>
        <taxon>Neoptera</taxon>
        <taxon>Endopterygota</taxon>
        <taxon>Lepidoptera</taxon>
        <taxon>Glossata</taxon>
        <taxon>Ditrysia</taxon>
        <taxon>Papilionoidea</taxon>
        <taxon>Pieridae</taxon>
        <taxon>Pierinae</taxon>
        <taxon>Pieris</taxon>
    </lineage>
</organism>
<keyword evidence="4" id="KW-1185">Reference proteome</keyword>
<evidence type="ECO:0000313" key="3">
    <source>
        <dbReference type="EMBL" id="CAH4035286.1"/>
    </source>
</evidence>
<name>A0A9P0TN47_PIEBR</name>
<accession>A0A9P0TN47</accession>
<evidence type="ECO:0000313" key="4">
    <source>
        <dbReference type="Proteomes" id="UP001152562"/>
    </source>
</evidence>
<dbReference type="SMART" id="SM00451">
    <property type="entry name" value="ZnF_U1"/>
    <property type="match status" value="5"/>
</dbReference>
<feature type="compositionally biased region" description="Basic and acidic residues" evidence="1">
    <location>
        <begin position="421"/>
        <end position="436"/>
    </location>
</feature>
<dbReference type="InterPro" id="IPR013087">
    <property type="entry name" value="Znf_C2H2_type"/>
</dbReference>
<sequence length="808" mass="93476">MAPFFSKHTILSGPIDFYCLVCENRFLTVEDTIKHIITDSHQQQLGKIIYESKDDGIKKIKLWYFCEFCSIVLKTKAKVRLHIVETQHVANKKVQFIKRYGNVLIAFDDVHIDNEAWEGLCDSTCILCNNEYEDVTEHLKDPIHHINFMQSNIEFQNKNIFRMVDETSFHCITCNSQEALPVNTHFDASHHTDVYLKCQMLAAKLIEDQNSAEEISAKKNEVQQKIGIPELASKEKSNQKPLDIQTDLPKMQNKVEINFPIPLPQSKNTNESIMIGEKSDCVEEIVNNAVETSDYTIENTVYNIKEDEEMICNVLDANNYITKNEKGSKWCILCDWVMDSLDIYEHMTSVHHTNILKLHKMRIEKSNNQGNKNKASVEQHQYLKPSNIETGIENIQEEFEKIENEVPQQNSTLNSGLDLLNKPEKNSTESQHKVNNADEPGMSANKSSIVDALKRFQDNHININFNTMTAVCRQCSTLLGFDYLSIEDHISQHEKKINESGPKENYEDVDDEICQLLLTDSTSFINSSHKFQKNYININFETKQVTCKKCSINLAFDYNTVKSHIFTQHRDDLKDRQKTKKESALFNLTTQINEEDNYANKHNFKRLPDQNVVSCEICKTEVSFTLKYMIDHIHSNTHKSQVEANKTKIETIPLNLFIQTLVTVENSIFKDHIINNEICVNVLSFILLTSIPEVNMFKCLCCDLYLREDEWLPHSKSKDHLDVLTNMKLVINIKDEFIRQLPSNHYHCGFCNIMVNCWQDVTTHLSTISHKQCKLSAKVRLQSYSSSIADFEGKVNNESRFFFEIMLK</sequence>
<proteinExistence type="predicted"/>
<reference evidence="3" key="1">
    <citation type="submission" date="2022-05" db="EMBL/GenBank/DDBJ databases">
        <authorList>
            <person name="Okamura Y."/>
        </authorList>
    </citation>
    <scope>NUCLEOTIDE SEQUENCE</scope>
</reference>
<evidence type="ECO:0000256" key="1">
    <source>
        <dbReference type="SAM" id="MobiDB-lite"/>
    </source>
</evidence>
<dbReference type="InterPro" id="IPR003604">
    <property type="entry name" value="Matrin/U1-like-C_Znf_C2H2"/>
</dbReference>
<gene>
    <name evidence="3" type="ORF">PIBRA_LOCUS11358</name>
</gene>
<protein>
    <recommendedName>
        <fullName evidence="2">C2H2-type domain-containing protein</fullName>
    </recommendedName>
</protein>
<feature type="domain" description="C2H2-type" evidence="2">
    <location>
        <begin position="66"/>
        <end position="88"/>
    </location>
</feature>
<feature type="region of interest" description="Disordered" evidence="1">
    <location>
        <begin position="421"/>
        <end position="443"/>
    </location>
</feature>
<dbReference type="GO" id="GO:0003676">
    <property type="term" value="F:nucleic acid binding"/>
    <property type="evidence" value="ECO:0007669"/>
    <property type="project" value="InterPro"/>
</dbReference>
<evidence type="ECO:0000259" key="2">
    <source>
        <dbReference type="PROSITE" id="PS00028"/>
    </source>
</evidence>